<dbReference type="SMART" id="SM00852">
    <property type="entry name" value="MoCF_biosynth"/>
    <property type="match status" value="1"/>
</dbReference>
<dbReference type="InterPro" id="IPR036688">
    <property type="entry name" value="MoeA_C_domain_IV_sf"/>
</dbReference>
<comment type="caution">
    <text evidence="12">The sequence shown here is derived from an EMBL/GenBank/DDBJ whole genome shotgun (WGS) entry which is preliminary data.</text>
</comment>
<evidence type="ECO:0000259" key="11">
    <source>
        <dbReference type="SMART" id="SM00852"/>
    </source>
</evidence>
<evidence type="ECO:0000256" key="4">
    <source>
        <dbReference type="ARBA" id="ARBA00010763"/>
    </source>
</evidence>
<dbReference type="InterPro" id="IPR038987">
    <property type="entry name" value="MoeA-like"/>
</dbReference>
<dbReference type="NCBIfam" id="TIGR00177">
    <property type="entry name" value="molyb_syn"/>
    <property type="match status" value="1"/>
</dbReference>
<evidence type="ECO:0000313" key="12">
    <source>
        <dbReference type="EMBL" id="OEF96979.1"/>
    </source>
</evidence>
<dbReference type="PANTHER" id="PTHR10192:SF16">
    <property type="entry name" value="MOLYBDOPTERIN MOLYBDENUMTRANSFERASE"/>
    <property type="match status" value="1"/>
</dbReference>
<keyword evidence="7 10" id="KW-0500">Molybdenum</keyword>
<dbReference type="Gene3D" id="2.40.340.10">
    <property type="entry name" value="MoeA, C-terminal, domain IV"/>
    <property type="match status" value="1"/>
</dbReference>
<dbReference type="Proteomes" id="UP000094296">
    <property type="component" value="Unassembled WGS sequence"/>
</dbReference>
<comment type="catalytic activity">
    <reaction evidence="9">
        <text>adenylyl-molybdopterin + molybdate = Mo-molybdopterin + AMP + H(+)</text>
        <dbReference type="Rhea" id="RHEA:35047"/>
        <dbReference type="ChEBI" id="CHEBI:15378"/>
        <dbReference type="ChEBI" id="CHEBI:36264"/>
        <dbReference type="ChEBI" id="CHEBI:62727"/>
        <dbReference type="ChEBI" id="CHEBI:71302"/>
        <dbReference type="ChEBI" id="CHEBI:456215"/>
        <dbReference type="EC" id="2.10.1.1"/>
    </reaction>
</comment>
<dbReference type="InterPro" id="IPR008284">
    <property type="entry name" value="MoCF_biosynth_CS"/>
</dbReference>
<feature type="domain" description="MoaB/Mog" evidence="11">
    <location>
        <begin position="173"/>
        <end position="310"/>
    </location>
</feature>
<dbReference type="UniPathway" id="UPA00344"/>
<dbReference type="SUPFAM" id="SSF63882">
    <property type="entry name" value="MoeA N-terminal region -like"/>
    <property type="match status" value="1"/>
</dbReference>
<dbReference type="Pfam" id="PF03454">
    <property type="entry name" value="MoeA_C"/>
    <property type="match status" value="1"/>
</dbReference>
<evidence type="ECO:0000256" key="7">
    <source>
        <dbReference type="ARBA" id="ARBA00022505"/>
    </source>
</evidence>
<evidence type="ECO:0000256" key="10">
    <source>
        <dbReference type="RuleBase" id="RU365090"/>
    </source>
</evidence>
<dbReference type="Gene3D" id="3.40.190.10">
    <property type="entry name" value="Periplasmic binding protein-like II"/>
    <property type="match status" value="1"/>
</dbReference>
<dbReference type="STRING" id="766136.BHF68_05080"/>
<dbReference type="GO" id="GO:0006777">
    <property type="term" value="P:Mo-molybdopterin cofactor biosynthetic process"/>
    <property type="evidence" value="ECO:0007669"/>
    <property type="project" value="UniProtKB-UniRule"/>
</dbReference>
<dbReference type="NCBIfam" id="NF011068">
    <property type="entry name" value="PRK14498.1"/>
    <property type="match status" value="1"/>
</dbReference>
<evidence type="ECO:0000256" key="3">
    <source>
        <dbReference type="ARBA" id="ARBA00005046"/>
    </source>
</evidence>
<organism evidence="12 13">
    <name type="scientific">Desulfuribacillus alkaliarsenatis</name>
    <dbReference type="NCBI Taxonomy" id="766136"/>
    <lineage>
        <taxon>Bacteria</taxon>
        <taxon>Bacillati</taxon>
        <taxon>Bacillota</taxon>
        <taxon>Desulfuribacillia</taxon>
        <taxon>Desulfuribacillales</taxon>
        <taxon>Desulfuribacillaceae</taxon>
        <taxon>Desulfuribacillus</taxon>
    </lineage>
</organism>
<evidence type="ECO:0000313" key="13">
    <source>
        <dbReference type="Proteomes" id="UP000094296"/>
    </source>
</evidence>
<dbReference type="GO" id="GO:0061599">
    <property type="term" value="F:molybdopterin molybdotransferase activity"/>
    <property type="evidence" value="ECO:0007669"/>
    <property type="project" value="UniProtKB-UniRule"/>
</dbReference>
<evidence type="ECO:0000256" key="8">
    <source>
        <dbReference type="ARBA" id="ARBA00023150"/>
    </source>
</evidence>
<comment type="function">
    <text evidence="2">May be involved in the biosynthesis of molybdopterin.</text>
</comment>
<comment type="cofactor">
    <cofactor evidence="10">
        <name>Mg(2+)</name>
        <dbReference type="ChEBI" id="CHEBI:18420"/>
    </cofactor>
</comment>
<evidence type="ECO:0000256" key="9">
    <source>
        <dbReference type="ARBA" id="ARBA00047317"/>
    </source>
</evidence>
<dbReference type="InterPro" id="IPR024370">
    <property type="entry name" value="PBP_domain"/>
</dbReference>
<keyword evidence="8 10" id="KW-0501">Molybdenum cofactor biosynthesis</keyword>
<dbReference type="RefSeq" id="WP_069643024.1">
    <property type="nucleotide sequence ID" value="NZ_MIJE01000022.1"/>
</dbReference>
<dbReference type="InterPro" id="IPR005110">
    <property type="entry name" value="MoeA_linker/N"/>
</dbReference>
<dbReference type="Gene3D" id="3.40.980.10">
    <property type="entry name" value="MoaB/Mog-like domain"/>
    <property type="match status" value="1"/>
</dbReference>
<comment type="similarity">
    <text evidence="4 10">Belongs to the MoeA family.</text>
</comment>
<dbReference type="SUPFAM" id="SSF53218">
    <property type="entry name" value="Molybdenum cofactor biosynthesis proteins"/>
    <property type="match status" value="1"/>
</dbReference>
<reference evidence="12 13" key="1">
    <citation type="submission" date="2016-09" db="EMBL/GenBank/DDBJ databases">
        <title>Draft genome sequence for the type strain of Desulfuribacillus alkaliarsenatis AHT28, an obligately anaerobic, sulfidogenic bacterium isolated from Russian soda lake sediments.</title>
        <authorList>
            <person name="Abin C.A."/>
            <person name="Hollibaugh J.T."/>
        </authorList>
    </citation>
    <scope>NUCLEOTIDE SEQUENCE [LARGE SCALE GENOMIC DNA]</scope>
    <source>
        <strain evidence="12 13">AHT28</strain>
    </source>
</reference>
<dbReference type="InterPro" id="IPR005111">
    <property type="entry name" value="MoeA_C_domain_IV"/>
</dbReference>
<dbReference type="Pfam" id="PF12727">
    <property type="entry name" value="PBP_like"/>
    <property type="match status" value="1"/>
</dbReference>
<dbReference type="EMBL" id="MIJE01000022">
    <property type="protein sequence ID" value="OEF96979.1"/>
    <property type="molecule type" value="Genomic_DNA"/>
</dbReference>
<comment type="function">
    <text evidence="1 10">Catalyzes the insertion of molybdate into adenylated molybdopterin with the concomitant release of AMP.</text>
</comment>
<dbReference type="Pfam" id="PF03453">
    <property type="entry name" value="MoeA_N"/>
    <property type="match status" value="1"/>
</dbReference>
<sequence length="631" mass="69425">MRKVYLDNSPRFDALDQWLKACAFSIEKEIINVEDALHRVTSEAVYAHNSNPNFQASAMDGIAVKAYKTYEASETNPVQLEKDQDFTPVDTGDPIPDEFDAVIMIEKVNYTDDGHAIIHHSVGPGQHVRAIGEDIVSKELIITANHQIRPIDQAAMLAAGVLEVSVLKKPKVAIIPTGDEIVKPKKDPARGELIEFNSTIFKGYLTEWGAEVTVFDIVKDELQIIEQALAHAANEHDLVIINAGSSAGTEDYTVHAIKNIGEVILHGIATRPGKPTILGKIADKPVLGLPGYPVSAWLSLDWFAKPMVYHLRKLVPPERPILTGILSKRVNSVFGSEEFVRVKVGYVNSKLIVTPIGSGAGVVMSLVLADGLITIPPELEGYDAGTKIDVELLTSPELIKNTMVGIGSHDLSIDILVDEAKQRYPKTRVSSAHVGSMAGLMAIERGECHFAGVHLLDAETGEYNRSYVDKFVKTTPVKLVHFVYRQQGFIVAKGNPKGIEKIEDLIRDDIVYVNRQKGAGTRMLLDYMLRKHRISASQIAGYTREMFTHSSVAASVAYGAADCAMGIRSAAEAMDCDFIPLYEEQYDFVMTESFLDSEQGQMFMELIKDPTVQKRIESLGGYSCRDTGKLK</sequence>
<dbReference type="PANTHER" id="PTHR10192">
    <property type="entry name" value="MOLYBDOPTERIN BIOSYNTHESIS PROTEIN"/>
    <property type="match status" value="1"/>
</dbReference>
<dbReference type="SUPFAM" id="SSF63867">
    <property type="entry name" value="MoeA C-terminal domain-like"/>
    <property type="match status" value="1"/>
</dbReference>
<dbReference type="PROSITE" id="PS01079">
    <property type="entry name" value="MOCF_BIOSYNTHESIS_2"/>
    <property type="match status" value="1"/>
</dbReference>
<keyword evidence="13" id="KW-1185">Reference proteome</keyword>
<dbReference type="OrthoDB" id="9804758at2"/>
<keyword evidence="10" id="KW-0460">Magnesium</keyword>
<keyword evidence="10" id="KW-0479">Metal-binding</keyword>
<gene>
    <name evidence="12" type="ORF">BHF68_05080</name>
</gene>
<dbReference type="InterPro" id="IPR036135">
    <property type="entry name" value="MoeA_linker/N_sf"/>
</dbReference>
<keyword evidence="10" id="KW-0808">Transferase</keyword>
<name>A0A1E5G1X2_9FIRM</name>
<proteinExistence type="inferred from homology"/>
<evidence type="ECO:0000256" key="2">
    <source>
        <dbReference type="ARBA" id="ARBA00003487"/>
    </source>
</evidence>
<dbReference type="EC" id="2.10.1.1" evidence="5 10"/>
<dbReference type="Gene3D" id="2.170.190.11">
    <property type="entry name" value="Molybdopterin biosynthesis moea protein, domain 3"/>
    <property type="match status" value="1"/>
</dbReference>
<protein>
    <recommendedName>
        <fullName evidence="6 10">Molybdopterin molybdenumtransferase</fullName>
        <ecNumber evidence="5 10">2.10.1.1</ecNumber>
    </recommendedName>
</protein>
<dbReference type="Pfam" id="PF00994">
    <property type="entry name" value="MoCF_biosynth"/>
    <property type="match status" value="1"/>
</dbReference>
<evidence type="ECO:0000256" key="6">
    <source>
        <dbReference type="ARBA" id="ARBA00021108"/>
    </source>
</evidence>
<dbReference type="GO" id="GO:0005829">
    <property type="term" value="C:cytosol"/>
    <property type="evidence" value="ECO:0007669"/>
    <property type="project" value="TreeGrafter"/>
</dbReference>
<dbReference type="SUPFAM" id="SSF53850">
    <property type="entry name" value="Periplasmic binding protein-like II"/>
    <property type="match status" value="1"/>
</dbReference>
<accession>A0A1E5G1X2</accession>
<dbReference type="InterPro" id="IPR036425">
    <property type="entry name" value="MoaB/Mog-like_dom_sf"/>
</dbReference>
<dbReference type="Gene3D" id="3.90.105.10">
    <property type="entry name" value="Molybdopterin biosynthesis moea protein, domain 2"/>
    <property type="match status" value="1"/>
</dbReference>
<dbReference type="CDD" id="cd00887">
    <property type="entry name" value="MoeA"/>
    <property type="match status" value="1"/>
</dbReference>
<dbReference type="InterPro" id="IPR001453">
    <property type="entry name" value="MoaB/Mog_dom"/>
</dbReference>
<evidence type="ECO:0000256" key="1">
    <source>
        <dbReference type="ARBA" id="ARBA00002901"/>
    </source>
</evidence>
<evidence type="ECO:0000256" key="5">
    <source>
        <dbReference type="ARBA" id="ARBA00013269"/>
    </source>
</evidence>
<dbReference type="AlphaFoldDB" id="A0A1E5G1X2"/>
<comment type="pathway">
    <text evidence="3 10">Cofactor biosynthesis; molybdopterin biosynthesis.</text>
</comment>
<dbReference type="GO" id="GO:0046872">
    <property type="term" value="F:metal ion binding"/>
    <property type="evidence" value="ECO:0007669"/>
    <property type="project" value="UniProtKB-UniRule"/>
</dbReference>